<dbReference type="CDD" id="cd05289">
    <property type="entry name" value="MDR_like_2"/>
    <property type="match status" value="1"/>
</dbReference>
<name>A0ABM8VTQ3_9BACL</name>
<dbReference type="InterPro" id="IPR013154">
    <property type="entry name" value="ADH-like_N"/>
</dbReference>
<evidence type="ECO:0000313" key="5">
    <source>
        <dbReference type="Proteomes" id="UP000730618"/>
    </source>
</evidence>
<feature type="domain" description="Enoyl reductase (ER)" evidence="3">
    <location>
        <begin position="15"/>
        <end position="314"/>
    </location>
</feature>
<keyword evidence="2 4" id="KW-0560">Oxidoreductase</keyword>
<evidence type="ECO:0000313" key="4">
    <source>
        <dbReference type="EMBL" id="CAG7658121.1"/>
    </source>
</evidence>
<dbReference type="GO" id="GO:0003960">
    <property type="term" value="F:quinone reductase (NADPH) activity"/>
    <property type="evidence" value="ECO:0007669"/>
    <property type="project" value="UniProtKB-EC"/>
</dbReference>
<sequence length="319" mass="34209">MSNALMKAVRVHEYGGPNVLQIEKVERPHPVAGEVLVRIVYAAVIPLDWRIRKGLMKQINPVTFPYTPGIAASGIVESVGAGVTEFRAGDRVFGALNGAYAEYGIVAIQNKANPNRFLAHMSENMTFESAAAIWGGVDTAWKALFSEGELEAGQTVLIHAAAGGVGQFAVQLAKWRGATVIGTASTANLDFVKSLGADQVIDYTATPFEKTVNNVDLVVDCVGGDTQSRSWSVLKRGGILVALAGPPSLEKAKEYGVTAKFNTKIPTYENRLTIAQFIAEGTIKPAIDHIYPLGEVNRAHEKSEARHGRGRILLSVNSI</sequence>
<dbReference type="EMBL" id="CAJVCE010000040">
    <property type="protein sequence ID" value="CAG7658121.1"/>
    <property type="molecule type" value="Genomic_DNA"/>
</dbReference>
<organism evidence="4 5">
    <name type="scientific">Paenibacillus allorhizosphaerae</name>
    <dbReference type="NCBI Taxonomy" id="2849866"/>
    <lineage>
        <taxon>Bacteria</taxon>
        <taxon>Bacillati</taxon>
        <taxon>Bacillota</taxon>
        <taxon>Bacilli</taxon>
        <taxon>Bacillales</taxon>
        <taxon>Paenibacillaceae</taxon>
        <taxon>Paenibacillus</taxon>
    </lineage>
</organism>
<gene>
    <name evidence="4" type="primary">qorA_2</name>
    <name evidence="4" type="ORF">PAECIP111802_06955</name>
</gene>
<dbReference type="Pfam" id="PF13602">
    <property type="entry name" value="ADH_zinc_N_2"/>
    <property type="match status" value="1"/>
</dbReference>
<dbReference type="InterPro" id="IPR002364">
    <property type="entry name" value="Quin_OxRdtase/zeta-crystal_CS"/>
</dbReference>
<dbReference type="InterPro" id="IPR020843">
    <property type="entry name" value="ER"/>
</dbReference>
<protein>
    <submittedName>
        <fullName evidence="4">Quinone oxidoreductase 1</fullName>
        <ecNumber evidence="4">1.6.5.5</ecNumber>
    </submittedName>
</protein>
<dbReference type="Pfam" id="PF08240">
    <property type="entry name" value="ADH_N"/>
    <property type="match status" value="1"/>
</dbReference>
<keyword evidence="1" id="KW-0521">NADP</keyword>
<comment type="caution">
    <text evidence="4">The sequence shown here is derived from an EMBL/GenBank/DDBJ whole genome shotgun (WGS) entry which is preliminary data.</text>
</comment>
<evidence type="ECO:0000256" key="2">
    <source>
        <dbReference type="ARBA" id="ARBA00023002"/>
    </source>
</evidence>
<dbReference type="RefSeq" id="WP_218103089.1">
    <property type="nucleotide sequence ID" value="NZ_CAJVCE010000040.1"/>
</dbReference>
<keyword evidence="5" id="KW-1185">Reference proteome</keyword>
<accession>A0ABM8VTQ3</accession>
<reference evidence="4 5" key="1">
    <citation type="submission" date="2021-06" db="EMBL/GenBank/DDBJ databases">
        <authorList>
            <person name="Criscuolo A."/>
        </authorList>
    </citation>
    <scope>NUCLEOTIDE SEQUENCE [LARGE SCALE GENOMIC DNA]</scope>
    <source>
        <strain evidence="5">CIP 111802</strain>
    </source>
</reference>
<dbReference type="SMART" id="SM00829">
    <property type="entry name" value="PKS_ER"/>
    <property type="match status" value="1"/>
</dbReference>
<dbReference type="PROSITE" id="PS01162">
    <property type="entry name" value="QOR_ZETA_CRYSTAL"/>
    <property type="match status" value="1"/>
</dbReference>
<dbReference type="Proteomes" id="UP000730618">
    <property type="component" value="Unassembled WGS sequence"/>
</dbReference>
<dbReference type="EC" id="1.6.5.5" evidence="4"/>
<proteinExistence type="predicted"/>
<evidence type="ECO:0000259" key="3">
    <source>
        <dbReference type="SMART" id="SM00829"/>
    </source>
</evidence>
<dbReference type="PANTHER" id="PTHR48106:SF13">
    <property type="entry name" value="QUINONE OXIDOREDUCTASE-RELATED"/>
    <property type="match status" value="1"/>
</dbReference>
<dbReference type="PANTHER" id="PTHR48106">
    <property type="entry name" value="QUINONE OXIDOREDUCTASE PIG3-RELATED"/>
    <property type="match status" value="1"/>
</dbReference>
<evidence type="ECO:0000256" key="1">
    <source>
        <dbReference type="ARBA" id="ARBA00022857"/>
    </source>
</evidence>